<dbReference type="Proteomes" id="UP000198597">
    <property type="component" value="Unassembled WGS sequence"/>
</dbReference>
<dbReference type="OrthoDB" id="1904240at2"/>
<organism evidence="1 2">
    <name type="scientific">Clostridium gasigenes</name>
    <dbReference type="NCBI Taxonomy" id="94869"/>
    <lineage>
        <taxon>Bacteria</taxon>
        <taxon>Bacillati</taxon>
        <taxon>Bacillota</taxon>
        <taxon>Clostridia</taxon>
        <taxon>Eubacteriales</taxon>
        <taxon>Clostridiaceae</taxon>
        <taxon>Clostridium</taxon>
    </lineage>
</organism>
<name>A0A1H0NEH3_9CLOT</name>
<gene>
    <name evidence="1" type="ORF">SAMN04488529_101805</name>
</gene>
<dbReference type="EMBL" id="FNJM01000001">
    <property type="protein sequence ID" value="SDO91159.1"/>
    <property type="molecule type" value="Genomic_DNA"/>
</dbReference>
<reference evidence="1 2" key="1">
    <citation type="submission" date="2016-10" db="EMBL/GenBank/DDBJ databases">
        <authorList>
            <person name="de Groot N.N."/>
        </authorList>
    </citation>
    <scope>NUCLEOTIDE SEQUENCE [LARGE SCALE GENOMIC DNA]</scope>
    <source>
        <strain evidence="1 2">DSM 12272</strain>
    </source>
</reference>
<proteinExistence type="predicted"/>
<dbReference type="RefSeq" id="WP_089966055.1">
    <property type="nucleotide sequence ID" value="NZ_FNJM01000001.1"/>
</dbReference>
<dbReference type="AlphaFoldDB" id="A0A1H0NEH3"/>
<dbReference type="STRING" id="94869.SAMN04488529_101805"/>
<sequence>MGDDLELLIYLDENLIKNLSSVFFYGYIDIRTYRKINDNCIDGKLLEGNKEQFYDEDRYSKDIREGYKGKTCSEVGTYQNSIENNKSFETREVIRQEEETKRIFTVFALHRQLINAMYEKKILTKINELTICNREISQGEYIKIRGDITTVSLVSYLDILTDVLKCYGTEYLDSLLIDKNLGKLNYTKILNMLNHLLELLTKNNTQDLIIKCNKETLIVTVNTKFFLNENSSIFDKVNCPCEILGKIMRTCYDGKNLSLLRKTAQVEYYEKLIRSIKPFLDLLQDEGLILPIMPELIINDHYLLVVPLSIYI</sequence>
<evidence type="ECO:0000313" key="2">
    <source>
        <dbReference type="Proteomes" id="UP000198597"/>
    </source>
</evidence>
<protein>
    <submittedName>
        <fullName evidence="1">Uncharacterized protein</fullName>
    </submittedName>
</protein>
<dbReference type="Pfam" id="PF19952">
    <property type="entry name" value="DUF6414"/>
    <property type="match status" value="1"/>
</dbReference>
<dbReference type="InterPro" id="IPR045633">
    <property type="entry name" value="DUF6414"/>
</dbReference>
<accession>A0A1H0NEH3</accession>
<evidence type="ECO:0000313" key="1">
    <source>
        <dbReference type="EMBL" id="SDO91159.1"/>
    </source>
</evidence>
<keyword evidence="2" id="KW-1185">Reference proteome</keyword>